<evidence type="ECO:0000313" key="2">
    <source>
        <dbReference type="Proteomes" id="UP000325811"/>
    </source>
</evidence>
<dbReference type="EMBL" id="LR699553">
    <property type="protein sequence ID" value="VVD27799.1"/>
    <property type="molecule type" value="Genomic_DNA"/>
</dbReference>
<keyword evidence="2" id="KW-1185">Reference proteome</keyword>
<gene>
    <name evidence="1" type="ORF">PDMSB3_1337</name>
</gene>
<evidence type="ECO:0000313" key="1">
    <source>
        <dbReference type="EMBL" id="VVD27799.1"/>
    </source>
</evidence>
<sequence length="131" mass="14456">MEEAGRARAIADISRYQVEYRNFHVAGSGMEAGKAGEMRISAVFYGACKPEEKQSRRGSSWFFICRDSFFHLTVTHHEFIDKSRHERRLFTASAGARKSTPESGWPVGPRDTKCAAAIPATAGGAGHWHGV</sequence>
<organism evidence="1 2">
    <name type="scientific">Paraburkholderia dioscoreae</name>
    <dbReference type="NCBI Taxonomy" id="2604047"/>
    <lineage>
        <taxon>Bacteria</taxon>
        <taxon>Pseudomonadati</taxon>
        <taxon>Pseudomonadota</taxon>
        <taxon>Betaproteobacteria</taxon>
        <taxon>Burkholderiales</taxon>
        <taxon>Burkholderiaceae</taxon>
        <taxon>Paraburkholderia</taxon>
    </lineage>
</organism>
<accession>A0A5Q4ZAF8</accession>
<reference evidence="1 2" key="1">
    <citation type="submission" date="2019-08" db="EMBL/GenBank/DDBJ databases">
        <authorList>
            <person name="Herpell B J."/>
        </authorList>
    </citation>
    <scope>NUCLEOTIDE SEQUENCE [LARGE SCALE GENOMIC DNA]</scope>
    <source>
        <strain evidence="2">Msb3</strain>
    </source>
</reference>
<dbReference type="KEGG" id="pdio:PDMSB3_1337"/>
<proteinExistence type="predicted"/>
<dbReference type="AlphaFoldDB" id="A0A5Q4ZAF8"/>
<protein>
    <submittedName>
        <fullName evidence="1">Uncharacterized protein</fullName>
    </submittedName>
</protein>
<dbReference type="Proteomes" id="UP000325811">
    <property type="component" value="Chromosome I"/>
</dbReference>
<name>A0A5Q4ZAF8_9BURK</name>